<dbReference type="Proteomes" id="UP001327957">
    <property type="component" value="Unassembled WGS sequence"/>
</dbReference>
<proteinExistence type="predicted"/>
<evidence type="ECO:0000256" key="2">
    <source>
        <dbReference type="SAM" id="SignalP"/>
    </source>
</evidence>
<feature type="chain" id="PRO_5043642560" evidence="2">
    <location>
        <begin position="23"/>
        <end position="655"/>
    </location>
</feature>
<organism evidence="3 4">
    <name type="scientific">Colletotrichum tabaci</name>
    <dbReference type="NCBI Taxonomy" id="1209068"/>
    <lineage>
        <taxon>Eukaryota</taxon>
        <taxon>Fungi</taxon>
        <taxon>Dikarya</taxon>
        <taxon>Ascomycota</taxon>
        <taxon>Pezizomycotina</taxon>
        <taxon>Sordariomycetes</taxon>
        <taxon>Hypocreomycetidae</taxon>
        <taxon>Glomerellales</taxon>
        <taxon>Glomerellaceae</taxon>
        <taxon>Colletotrichum</taxon>
        <taxon>Colletotrichum destructivum species complex</taxon>
    </lineage>
</organism>
<feature type="region of interest" description="Disordered" evidence="1">
    <location>
        <begin position="357"/>
        <end position="376"/>
    </location>
</feature>
<keyword evidence="4" id="KW-1185">Reference proteome</keyword>
<comment type="caution">
    <text evidence="3">The sequence shown here is derived from an EMBL/GenBank/DDBJ whole genome shotgun (WGS) entry which is preliminary data.</text>
</comment>
<reference evidence="3 4" key="1">
    <citation type="submission" date="2023-04" db="EMBL/GenBank/DDBJ databases">
        <title>Colletotrichum tabacum stain YC1 causing leaf anthracnose on Nicotiana tabacum(L.) cv.</title>
        <authorList>
            <person name="Ji Z."/>
            <person name="Wang M."/>
            <person name="Zhang J."/>
            <person name="Wang N."/>
            <person name="Zhou Z."/>
        </authorList>
    </citation>
    <scope>NUCLEOTIDE SEQUENCE [LARGE SCALE GENOMIC DNA]</scope>
    <source>
        <strain evidence="3 4">YC1</strain>
    </source>
</reference>
<name>A0AAV9TMW0_9PEZI</name>
<protein>
    <submittedName>
        <fullName evidence="3">Uncharacterized protein</fullName>
    </submittedName>
</protein>
<evidence type="ECO:0000256" key="1">
    <source>
        <dbReference type="SAM" id="MobiDB-lite"/>
    </source>
</evidence>
<evidence type="ECO:0000313" key="4">
    <source>
        <dbReference type="Proteomes" id="UP001327957"/>
    </source>
</evidence>
<feature type="compositionally biased region" description="Polar residues" evidence="1">
    <location>
        <begin position="208"/>
        <end position="223"/>
    </location>
</feature>
<feature type="compositionally biased region" description="Pro residues" evidence="1">
    <location>
        <begin position="507"/>
        <end position="516"/>
    </location>
</feature>
<accession>A0AAV9TMW0</accession>
<sequence length="655" mass="72085">MCFTRKLVFTVCAHYTVQLVECEKFHNNPDKTGRHACISPLCQHSQSLVTILGFCGACKDAYTGLKVAKISASQILWNFWCFKAAQKWNCAVDPSRVPVAALTSPAKTLHKSWFGYVRTYKEVSLDMIMAVSVQSLLDAFGQPVRATLCTMCRANHYMDLNRIAVGMAEATISWAHGLRYPEAVFESCQTHRHHRTEEVGIAAASGDQLPTTRHQPPVQQARQKQPPMPSVSDNKVFPRRPPAGDPARHTKRLNAKARRDAVIQERGDMLETLEAGHDERMAELQARVDLNDRRVSPDTWMTRTFGSPEPHSPSRSADQNTNNRSSGTSRVLFSQPSPYSSPSGGEFEGFSGAWEHEQDGTQANNNPKPTWPVRRANKRLRYPAHTYDDVIGEYDDALFEQLQARRSQYGEIVDPDDMSLDEGPDPRARFSFVPSPPSHFVGEVRRVRRDKDELADMQGQSASDGGMVDEHIDFYLDDDSVSVTGRVRPLTYVSPESSCDGSNTSSPRPPPSPPSPRHNAAALPGIPPVSPLTFSSEFSFMADRADRSGTSSYRESLPSDASRSGRFTDAAGPALKGGLGEDTFGPLSRKSSGVTPLLGPEIRGVAPPRPPRNPKLCVTHGAATHTGCRGCQAGVLQEVALRPGTRVKQPEPEQF</sequence>
<feature type="region of interest" description="Disordered" evidence="1">
    <location>
        <begin position="546"/>
        <end position="613"/>
    </location>
</feature>
<evidence type="ECO:0000313" key="3">
    <source>
        <dbReference type="EMBL" id="KAK6224805.1"/>
    </source>
</evidence>
<feature type="compositionally biased region" description="Polar residues" evidence="1">
    <location>
        <begin position="494"/>
        <end position="504"/>
    </location>
</feature>
<feature type="compositionally biased region" description="Polar residues" evidence="1">
    <location>
        <begin position="313"/>
        <end position="332"/>
    </location>
</feature>
<dbReference type="AlphaFoldDB" id="A0AAV9TMW0"/>
<feature type="region of interest" description="Disordered" evidence="1">
    <location>
        <begin position="298"/>
        <end position="351"/>
    </location>
</feature>
<gene>
    <name evidence="3" type="ORF">QIS74_03132</name>
</gene>
<feature type="region of interest" description="Disordered" evidence="1">
    <location>
        <begin position="203"/>
        <end position="264"/>
    </location>
</feature>
<feature type="signal peptide" evidence="2">
    <location>
        <begin position="1"/>
        <end position="22"/>
    </location>
</feature>
<feature type="compositionally biased region" description="Polar residues" evidence="1">
    <location>
        <begin position="548"/>
        <end position="562"/>
    </location>
</feature>
<dbReference type="EMBL" id="JASAOK010000012">
    <property type="protein sequence ID" value="KAK6224805.1"/>
    <property type="molecule type" value="Genomic_DNA"/>
</dbReference>
<feature type="region of interest" description="Disordered" evidence="1">
    <location>
        <begin position="492"/>
        <end position="528"/>
    </location>
</feature>
<feature type="compositionally biased region" description="Low complexity" evidence="1">
    <location>
        <begin position="333"/>
        <end position="351"/>
    </location>
</feature>
<keyword evidence="2" id="KW-0732">Signal</keyword>